<dbReference type="InterPro" id="IPR050950">
    <property type="entry name" value="HTH-type_LysR_regulators"/>
</dbReference>
<evidence type="ECO:0000256" key="3">
    <source>
        <dbReference type="ARBA" id="ARBA00023125"/>
    </source>
</evidence>
<dbReference type="RefSeq" id="WP_241913740.1">
    <property type="nucleotide sequence ID" value="NZ_CP093326.1"/>
</dbReference>
<organism evidence="6 7">
    <name type="scientific">Arthrobacter sulfonylureivorans</name>
    <dbReference type="NCBI Taxonomy" id="2486855"/>
    <lineage>
        <taxon>Bacteria</taxon>
        <taxon>Bacillati</taxon>
        <taxon>Actinomycetota</taxon>
        <taxon>Actinomycetes</taxon>
        <taxon>Micrococcales</taxon>
        <taxon>Micrococcaceae</taxon>
        <taxon>Arthrobacter</taxon>
    </lineage>
</organism>
<protein>
    <submittedName>
        <fullName evidence="6">LysR family transcriptional regulator</fullName>
    </submittedName>
</protein>
<evidence type="ECO:0000313" key="6">
    <source>
        <dbReference type="EMBL" id="UNK45543.1"/>
    </source>
</evidence>
<accession>A0ABY3W8U0</accession>
<dbReference type="SUPFAM" id="SSF46785">
    <property type="entry name" value="Winged helix' DNA-binding domain"/>
    <property type="match status" value="1"/>
</dbReference>
<evidence type="ECO:0000256" key="2">
    <source>
        <dbReference type="ARBA" id="ARBA00023015"/>
    </source>
</evidence>
<dbReference type="Pfam" id="PF03466">
    <property type="entry name" value="LysR_substrate"/>
    <property type="match status" value="1"/>
</dbReference>
<gene>
    <name evidence="6" type="ORF">MNQ99_16740</name>
</gene>
<sequence>MKEVTLRQLEYFAAIAETRSVTEAAQRCHVSQAAVSLALGQLEEALGATLAIRRRGKGVALTAEGQAVAVRARQVADQIDGMSAAVNQVHGELSGRLVVGVFRTLALHIIPPLIDWFTSRHPQVELDFIEGAGPEVQEAVLEGRAQLAAAYEAQLLPDCEAEILRPTMRQVALSPEHPLAERDKITLADLAPYPAILVNEEPALQRTLAEFDRAGVTPTVRWRSASVQVIQNVVGRNLAYSLLMQPARQSPEGRPLVFRPVDGRMHSNSVVAALPAGVARSALVTETLVALRHHWAAESDGGSPVDMHVVFDPSKETPKD</sequence>
<keyword evidence="3" id="KW-0238">DNA-binding</keyword>
<evidence type="ECO:0000256" key="1">
    <source>
        <dbReference type="ARBA" id="ARBA00009437"/>
    </source>
</evidence>
<keyword evidence="7" id="KW-1185">Reference proteome</keyword>
<dbReference type="Pfam" id="PF00126">
    <property type="entry name" value="HTH_1"/>
    <property type="match status" value="1"/>
</dbReference>
<proteinExistence type="inferred from homology"/>
<dbReference type="PANTHER" id="PTHR30419">
    <property type="entry name" value="HTH-TYPE TRANSCRIPTIONAL REGULATOR YBHD"/>
    <property type="match status" value="1"/>
</dbReference>
<evidence type="ECO:0000259" key="5">
    <source>
        <dbReference type="PROSITE" id="PS50931"/>
    </source>
</evidence>
<dbReference type="InterPro" id="IPR036390">
    <property type="entry name" value="WH_DNA-bd_sf"/>
</dbReference>
<dbReference type="InterPro" id="IPR036388">
    <property type="entry name" value="WH-like_DNA-bd_sf"/>
</dbReference>
<evidence type="ECO:0000256" key="4">
    <source>
        <dbReference type="ARBA" id="ARBA00023163"/>
    </source>
</evidence>
<dbReference type="Gene3D" id="1.10.10.10">
    <property type="entry name" value="Winged helix-like DNA-binding domain superfamily/Winged helix DNA-binding domain"/>
    <property type="match status" value="1"/>
</dbReference>
<comment type="similarity">
    <text evidence="1">Belongs to the LysR transcriptional regulatory family.</text>
</comment>
<dbReference type="InterPro" id="IPR005119">
    <property type="entry name" value="LysR_subst-bd"/>
</dbReference>
<dbReference type="Proteomes" id="UP000829069">
    <property type="component" value="Chromosome"/>
</dbReference>
<dbReference type="PRINTS" id="PR00039">
    <property type="entry name" value="HTHLYSR"/>
</dbReference>
<keyword evidence="2" id="KW-0805">Transcription regulation</keyword>
<keyword evidence="4" id="KW-0804">Transcription</keyword>
<dbReference type="Gene3D" id="3.40.190.10">
    <property type="entry name" value="Periplasmic binding protein-like II"/>
    <property type="match status" value="2"/>
</dbReference>
<reference evidence="6 7" key="1">
    <citation type="submission" date="2022-03" db="EMBL/GenBank/DDBJ databases">
        <title>Isotopic signatures of nitrous oxide derived from detoxification processes.</title>
        <authorList>
            <person name="Behrendt U."/>
            <person name="Buchen C."/>
            <person name="Well R."/>
            <person name="Ulrich A."/>
            <person name="Rohe L."/>
            <person name="Kolb S."/>
            <person name="Schloter M."/>
            <person name="Horn M.A."/>
            <person name="Augustin J."/>
        </authorList>
    </citation>
    <scope>NUCLEOTIDE SEQUENCE [LARGE SCALE GENOMIC DNA]</scope>
    <source>
        <strain evidence="6 7">S4-C24</strain>
    </source>
</reference>
<evidence type="ECO:0000313" key="7">
    <source>
        <dbReference type="Proteomes" id="UP000829069"/>
    </source>
</evidence>
<dbReference type="EMBL" id="CP093326">
    <property type="protein sequence ID" value="UNK45543.1"/>
    <property type="molecule type" value="Genomic_DNA"/>
</dbReference>
<name>A0ABY3W8U0_9MICC</name>
<feature type="domain" description="HTH lysR-type" evidence="5">
    <location>
        <begin position="4"/>
        <end position="62"/>
    </location>
</feature>
<dbReference type="PROSITE" id="PS50931">
    <property type="entry name" value="HTH_LYSR"/>
    <property type="match status" value="1"/>
</dbReference>
<dbReference type="SUPFAM" id="SSF53850">
    <property type="entry name" value="Periplasmic binding protein-like II"/>
    <property type="match status" value="1"/>
</dbReference>
<dbReference type="InterPro" id="IPR000847">
    <property type="entry name" value="LysR_HTH_N"/>
</dbReference>